<feature type="non-terminal residue" evidence="1">
    <location>
        <position position="1"/>
    </location>
</feature>
<protein>
    <submittedName>
        <fullName evidence="1">Putative ovule protein</fullName>
    </submittedName>
</protein>
<dbReference type="AlphaFoldDB" id="A0A0V0GFK1"/>
<accession>A0A0V0GFK1</accession>
<evidence type="ECO:0000313" key="1">
    <source>
        <dbReference type="EMBL" id="JAP06637.1"/>
    </source>
</evidence>
<organism evidence="1">
    <name type="scientific">Solanum chacoense</name>
    <name type="common">Chaco potato</name>
    <dbReference type="NCBI Taxonomy" id="4108"/>
    <lineage>
        <taxon>Eukaryota</taxon>
        <taxon>Viridiplantae</taxon>
        <taxon>Streptophyta</taxon>
        <taxon>Embryophyta</taxon>
        <taxon>Tracheophyta</taxon>
        <taxon>Spermatophyta</taxon>
        <taxon>Magnoliopsida</taxon>
        <taxon>eudicotyledons</taxon>
        <taxon>Gunneridae</taxon>
        <taxon>Pentapetalae</taxon>
        <taxon>asterids</taxon>
        <taxon>lamiids</taxon>
        <taxon>Solanales</taxon>
        <taxon>Solanaceae</taxon>
        <taxon>Solanoideae</taxon>
        <taxon>Solaneae</taxon>
        <taxon>Solanum</taxon>
    </lineage>
</organism>
<dbReference type="EMBL" id="GEDG01040704">
    <property type="protein sequence ID" value="JAP06637.1"/>
    <property type="molecule type" value="Transcribed_RNA"/>
</dbReference>
<name>A0A0V0GFK1_SOLCH</name>
<proteinExistence type="predicted"/>
<reference evidence="1" key="1">
    <citation type="submission" date="2015-12" db="EMBL/GenBank/DDBJ databases">
        <title>Gene expression during late stages of embryo sac development: a critical building block for successful pollen-pistil interactions.</title>
        <authorList>
            <person name="Liu Y."/>
            <person name="Joly V."/>
            <person name="Sabar M."/>
            <person name="Matton D.P."/>
        </authorList>
    </citation>
    <scope>NUCLEOTIDE SEQUENCE</scope>
</reference>
<sequence length="61" mass="6936">TPMTPLFYSSFFAFVLDAAPLNMLPRFSGKPPTQMYFSILLLLKCSCLQGLTLMELELIFK</sequence>